<evidence type="ECO:0000313" key="1">
    <source>
        <dbReference type="EMBL" id="MFM9331231.1"/>
    </source>
</evidence>
<accession>A0ACC7P5K6</accession>
<dbReference type="EMBL" id="JBJURJ010000017">
    <property type="protein sequence ID" value="MFM9331231.1"/>
    <property type="molecule type" value="Genomic_DNA"/>
</dbReference>
<sequence>MNNKQHKRLHKLWSLLLAVTLVAAYLPFGQQKAEAADAAPAGSDKVVITSVTSQEGFTHPGISLTKEILENARAQVIAKQEPWYSYYVTMSQSAYASSTFSANIFGSANADGTDNPKKRSVNSKGEFVADGLRAYTQALMYVFTGEDSYRANAMRIIRLWSQMDPTQYAYFTDSHIHMGVPLNRMVTAAEILRYSGAPGEDPKWAWTEEDTTHFTTNLITPMIETFCHFNDKFMNQHLYPLLGAVAGYIFSDNADRYAEGVEWFTVNATAPDQGQNGAIIRLFRLVTHNESTGEPLETPRVQHVEMGRDQAHGAGDLTNAEILARLLEAQGTKVDPESGTISTAGNAVTAYAFLGNRILAASDYFARFMLGHDTPWTPVIARYDNGVPIVYQILSGNYRGRIGGNVYGQYYYYKYNLGLDLEKEAPYYADMFRKRHMFWWESPDAGADYWLFIPAEAAGEGDSTLPKVSSSGLQEMEYRTATDLNGGEYAAVGTDEGGASYVRIQATAEGSRVSLVASGTTLKTVALKVRTNGTARLELNGWKDNGIVLPDTKGQWQYAVLNMNEFQGLGDLIYLKATGNGTFVDIDHILLDAAAQLTPPAFAAGKSDLNLYAYTGSQATLTYDFSAGDAGAGERVRYQMDNKPEGAMFDEATGAFSWKPVQPGSYSLVVSAGDGTSVIARSVTITVANDRQGAVTAAIAPYKPETHYISVTLEAFQAEYAKSLQKLQTAADEEFYRQLFQLDSAVRGLRLLTPLMEDGSMDYVNMVVTSTFGTQIASLVDNAPDSFAGYYLTGDRSFIIDFGANFKVSADAVKLQVRAGFPERIGGAALYGSNDRESWIRLTPGRTVAADDMQELQVSGELRQNQYRFLKLHMNDAPTSTMFELSELRIIGTRHETHNKLASVSVTSPQAVQGRVSTGDTVSVSFTSTEPVTGVQVAIQGRQAAVISPDQRTWTAFATMDSTMAMGKIRFAIDYKTAAGISADTVMFTTDNSSLYYINRSGFLDVSKLASVTASSAGYGSGGLPADKVGSLLFDGNPATFGDLAAGTDAYYTVDFGEGASVRLNGVVLMPRTGYAARMNGVVVKGSNDNAVWTDLTPAVSGAADNAWTYINGEQIKDGSAYRYIRISNSGAWSGNIAEAELYGEYDIPDISSKVLGPEGYTRLSYYLYKQTADRIVEAFGQPGANKLELLNELKEGEKLLVLSTTLPSGSEKVALAPDMVAASHKSWGSSTDNRAANGWRAFDGNTVTYTDNESNPGWIDVDLGAGNEKALTSFKFYPRPGRAGKPANEYVSRVNGAVLQGSADGVSYVNLHTISGASALEWYTVALSGGAPYRYLRYYSPSGGANVAELEFYSGVSIDKTLLAYLIEKSADLNIELYTASSLLAFQTALEAADEVNNSSGSNQTKVDQAVTELLLAQGNLAYKEGVPLIAPIPDVSADAETRISFTVRTLNNMPGTLYSVNPLPAGASFDPSTGGFMWTPTKEQGGVYKLVFTATAGIYSTSDTVHITVRGAPQLEQVANAQLTARQPFTYQVTASDPSGQTLVYQALHVPQGATFNPANGTLSWTPQQTDYGSHTVTFVVSNTQYSATQTLSLEVGLHIYPAGDYTRGSYYGYQQEAERITAELAKPGANIQQLLAELAKAEDSLVPNPLSKYAFEGNLENSFGAASATGIGSPVYAEGRHGQAIQLNAPDQQYLQLPQGHALAGYDEMTVAFWVYWTSGGQWQRIFDFGNSTTQYMFLTPQSGNNTLRFAVKNGGAEQVVNTDQLPLQQWVHVAVTLGGGNGSIFINGVEKASAPVTIKPKDIKAGLNYLGKSQFAADPLFSGKLDELVIYNRALDGQEIIRLYEGNAAWRDDSLLELLLAEAAALEPGDYTDSTRSALQTAESAGQERLHAAASTQQQIDEAAGSLRLALEQLEKLPFIESLKPLEVRTAVGIPPELPSVVDAVYNNKTVLPVPVVWNHVDPVLYSVPGSFSVSGAVYGTALLAAAHVTVVDPDAPLPAADQTPPSAPAGLTATSVTTSSLVLGWTPSTDNVGVTGYEVYRNGQSAGTVTASTYSYTFTGLASGTAYTFKVAAFDGAGNRSASDDFTARTNSSGSGSQGGWSGGAGSTSGTEAGTVVEGARIKIKPAVKNGAAEALLDAASLNKALAHAAEAQEKRLLIDLAPEGHAASISLELPLEAWTKAFKQEIDVVIVQTSLATLNIPVQSFAGLTGKCSLIFSLKTGPAPEWPAALHQALHEKPVLEISISADGKPLEILTPGGDIEVRIPYTLQTGESRHSLVAASAGQQGRLDIVRQSKYETGTGELVFAMKKPGIYGVAVFNSVFKDLGDYGWAKDSVDALFARRIIDGISQEHFAPGAAVSRAEFLKMMLEAFGLLQTGQTASFTDVRAGEWYSDSIASAQTLHIINGYEDGSFGPAQPVTREEMAVLVIRILKAGGIELQPTRSGTNFQDGAQIADYAVDAVRSLNEAGVIQGQDSGRFSPRSPTTRAEAAVIITRILGLE</sequence>
<proteinExistence type="predicted"/>
<keyword evidence="2" id="KW-1185">Reference proteome</keyword>
<gene>
    <name evidence="1" type="ORF">ACI1P1_23325</name>
</gene>
<name>A0ACC7P5K6_9BACL</name>
<organism evidence="1 2">
    <name type="scientific">Paenibacillus mesotrionivorans</name>
    <dbReference type="NCBI Taxonomy" id="3160968"/>
    <lineage>
        <taxon>Bacteria</taxon>
        <taxon>Bacillati</taxon>
        <taxon>Bacillota</taxon>
        <taxon>Bacilli</taxon>
        <taxon>Bacillales</taxon>
        <taxon>Paenibacillaceae</taxon>
        <taxon>Paenibacillus</taxon>
    </lineage>
</organism>
<reference evidence="1" key="1">
    <citation type="submission" date="2024-12" db="EMBL/GenBank/DDBJ databases">
        <authorList>
            <person name="Wu N."/>
        </authorList>
    </citation>
    <scope>NUCLEOTIDE SEQUENCE</scope>
    <source>
        <strain evidence="1">P15</strain>
    </source>
</reference>
<dbReference type="Proteomes" id="UP001631969">
    <property type="component" value="Unassembled WGS sequence"/>
</dbReference>
<comment type="caution">
    <text evidence="1">The sequence shown here is derived from an EMBL/GenBank/DDBJ whole genome shotgun (WGS) entry which is preliminary data.</text>
</comment>
<evidence type="ECO:0000313" key="2">
    <source>
        <dbReference type="Proteomes" id="UP001631969"/>
    </source>
</evidence>
<protein>
    <submittedName>
        <fullName evidence="1">LamG-like jellyroll fold domain-containing protein</fullName>
    </submittedName>
</protein>